<feature type="transmembrane region" description="Helical" evidence="9">
    <location>
        <begin position="6"/>
        <end position="22"/>
    </location>
</feature>
<evidence type="ECO:0000313" key="11">
    <source>
        <dbReference type="Proteomes" id="UP001295444"/>
    </source>
</evidence>
<evidence type="ECO:0000256" key="3">
    <source>
        <dbReference type="ARBA" id="ARBA00006366"/>
    </source>
</evidence>
<feature type="transmembrane region" description="Helical" evidence="9">
    <location>
        <begin position="29"/>
        <end position="52"/>
    </location>
</feature>
<dbReference type="GO" id="GO:0032217">
    <property type="term" value="F:riboflavin transmembrane transporter activity"/>
    <property type="evidence" value="ECO:0007669"/>
    <property type="project" value="UniProtKB-UniRule"/>
</dbReference>
<comment type="function">
    <text evidence="9">Plasma membrane transporter mediating the uptake by cells of the water soluble vitamin B2/riboflavin that plays a key role in biochemical oxidation-reduction reactions of the carbohydrate, lipid, and amino acid metabolism.</text>
</comment>
<protein>
    <recommendedName>
        <fullName evidence="9">Riboflavin transporter</fullName>
    </recommendedName>
</protein>
<keyword evidence="11" id="KW-1185">Reference proteome</keyword>
<keyword evidence="5 9" id="KW-1003">Cell membrane</keyword>
<sequence>VLGWVLFVGILSYVKVIIGIILRDEGHSALVWCGAVVQLGSMLGALTMFPLVNVYNVFHSGNPCHHNCPS</sequence>
<keyword evidence="4 9" id="KW-0813">Transport</keyword>
<comment type="catalytic activity">
    <reaction evidence="1 9">
        <text>riboflavin(in) = riboflavin(out)</text>
        <dbReference type="Rhea" id="RHEA:35015"/>
        <dbReference type="ChEBI" id="CHEBI:57986"/>
    </reaction>
</comment>
<dbReference type="PANTHER" id="PTHR12929">
    <property type="entry name" value="SOLUTE CARRIER FAMILY 52"/>
    <property type="match status" value="1"/>
</dbReference>
<evidence type="ECO:0000256" key="9">
    <source>
        <dbReference type="RuleBase" id="RU368035"/>
    </source>
</evidence>
<reference evidence="10" key="1">
    <citation type="submission" date="2022-03" db="EMBL/GenBank/DDBJ databases">
        <authorList>
            <person name="Alioto T."/>
            <person name="Alioto T."/>
            <person name="Gomez Garrido J."/>
        </authorList>
    </citation>
    <scope>NUCLEOTIDE SEQUENCE</scope>
</reference>
<dbReference type="PANTHER" id="PTHR12929:SF6">
    <property type="entry name" value="SOLUTE CARRIER FAMILY 52, RIBOFLAVIN TRANSPORTER, MEMBER 3-B"/>
    <property type="match status" value="1"/>
</dbReference>
<dbReference type="EMBL" id="OW240915">
    <property type="protein sequence ID" value="CAH2286297.1"/>
    <property type="molecule type" value="Genomic_DNA"/>
</dbReference>
<accession>A0AAD1W2V3</accession>
<evidence type="ECO:0000256" key="2">
    <source>
        <dbReference type="ARBA" id="ARBA00004651"/>
    </source>
</evidence>
<evidence type="ECO:0000256" key="5">
    <source>
        <dbReference type="ARBA" id="ARBA00022475"/>
    </source>
</evidence>
<keyword evidence="8 9" id="KW-0472">Membrane</keyword>
<keyword evidence="6 9" id="KW-0812">Transmembrane</keyword>
<dbReference type="InterPro" id="IPR009357">
    <property type="entry name" value="Riboflavin_transptr"/>
</dbReference>
<gene>
    <name evidence="10" type="ORF">PECUL_23A030296</name>
</gene>
<proteinExistence type="inferred from homology"/>
<name>A0AAD1W2V3_PELCU</name>
<keyword evidence="7 9" id="KW-1133">Transmembrane helix</keyword>
<dbReference type="GO" id="GO:0005886">
    <property type="term" value="C:plasma membrane"/>
    <property type="evidence" value="ECO:0007669"/>
    <property type="project" value="UniProtKB-SubCell"/>
</dbReference>
<evidence type="ECO:0000256" key="7">
    <source>
        <dbReference type="ARBA" id="ARBA00022989"/>
    </source>
</evidence>
<evidence type="ECO:0000256" key="8">
    <source>
        <dbReference type="ARBA" id="ARBA00023136"/>
    </source>
</evidence>
<evidence type="ECO:0000256" key="4">
    <source>
        <dbReference type="ARBA" id="ARBA00022448"/>
    </source>
</evidence>
<comment type="similarity">
    <text evidence="3 9">Belongs to the riboflavin transporter family.</text>
</comment>
<evidence type="ECO:0000313" key="10">
    <source>
        <dbReference type="EMBL" id="CAH2286297.1"/>
    </source>
</evidence>
<comment type="caution">
    <text evidence="9">Lacks conserved residue(s) required for the propagation of feature annotation.</text>
</comment>
<organism evidence="10 11">
    <name type="scientific">Pelobates cultripes</name>
    <name type="common">Western spadefoot toad</name>
    <dbReference type="NCBI Taxonomy" id="61616"/>
    <lineage>
        <taxon>Eukaryota</taxon>
        <taxon>Metazoa</taxon>
        <taxon>Chordata</taxon>
        <taxon>Craniata</taxon>
        <taxon>Vertebrata</taxon>
        <taxon>Euteleostomi</taxon>
        <taxon>Amphibia</taxon>
        <taxon>Batrachia</taxon>
        <taxon>Anura</taxon>
        <taxon>Pelobatoidea</taxon>
        <taxon>Pelobatidae</taxon>
        <taxon>Pelobates</taxon>
    </lineage>
</organism>
<feature type="non-terminal residue" evidence="10">
    <location>
        <position position="1"/>
    </location>
</feature>
<evidence type="ECO:0000256" key="1">
    <source>
        <dbReference type="ARBA" id="ARBA00000215"/>
    </source>
</evidence>
<comment type="subcellular location">
    <subcellularLocation>
        <location evidence="2 9">Cell membrane</location>
        <topology evidence="2 9">Multi-pass membrane protein</topology>
    </subcellularLocation>
</comment>
<evidence type="ECO:0000256" key="6">
    <source>
        <dbReference type="ARBA" id="ARBA00022692"/>
    </source>
</evidence>
<dbReference type="Proteomes" id="UP001295444">
    <property type="component" value="Chromosome 04"/>
</dbReference>
<dbReference type="AlphaFoldDB" id="A0AAD1W2V3"/>
<dbReference type="Pfam" id="PF06237">
    <property type="entry name" value="SLC52_ribofla_tr"/>
    <property type="match status" value="1"/>
</dbReference>